<accession>A0A397PDA0</accession>
<dbReference type="EMBL" id="QXDC01000003">
    <property type="protein sequence ID" value="RIA43591.1"/>
    <property type="molecule type" value="Genomic_DNA"/>
</dbReference>
<name>A0A397PDA0_9SPHN</name>
<evidence type="ECO:0000313" key="2">
    <source>
        <dbReference type="EMBL" id="RIA43591.1"/>
    </source>
</evidence>
<evidence type="ECO:0000313" key="3">
    <source>
        <dbReference type="Proteomes" id="UP000266568"/>
    </source>
</evidence>
<dbReference type="GO" id="GO:0005737">
    <property type="term" value="C:cytoplasm"/>
    <property type="evidence" value="ECO:0007669"/>
    <property type="project" value="TreeGrafter"/>
</dbReference>
<dbReference type="PANTHER" id="PTHR48079:SF6">
    <property type="entry name" value="NAD(P)-BINDING DOMAIN-CONTAINING PROTEIN-RELATED"/>
    <property type="match status" value="1"/>
</dbReference>
<dbReference type="Proteomes" id="UP000266568">
    <property type="component" value="Unassembled WGS sequence"/>
</dbReference>
<dbReference type="RefSeq" id="WP_119035430.1">
    <property type="nucleotide sequence ID" value="NZ_QXDC01000003.1"/>
</dbReference>
<dbReference type="Pfam" id="PF13460">
    <property type="entry name" value="NAD_binding_10"/>
    <property type="match status" value="1"/>
</dbReference>
<dbReference type="GO" id="GO:0004029">
    <property type="term" value="F:aldehyde dehydrogenase (NAD+) activity"/>
    <property type="evidence" value="ECO:0007669"/>
    <property type="project" value="TreeGrafter"/>
</dbReference>
<dbReference type="AlphaFoldDB" id="A0A397PDA0"/>
<gene>
    <name evidence="2" type="ORF">DFR49_1815</name>
</gene>
<dbReference type="Gene3D" id="3.40.50.720">
    <property type="entry name" value="NAD(P)-binding Rossmann-like Domain"/>
    <property type="match status" value="1"/>
</dbReference>
<dbReference type="InterPro" id="IPR036291">
    <property type="entry name" value="NAD(P)-bd_dom_sf"/>
</dbReference>
<evidence type="ECO:0000259" key="1">
    <source>
        <dbReference type="Pfam" id="PF13460"/>
    </source>
</evidence>
<dbReference type="OrthoDB" id="9814124at2"/>
<organism evidence="2 3">
    <name type="scientific">Hephaestia caeni</name>
    <dbReference type="NCBI Taxonomy" id="645617"/>
    <lineage>
        <taxon>Bacteria</taxon>
        <taxon>Pseudomonadati</taxon>
        <taxon>Pseudomonadota</taxon>
        <taxon>Alphaproteobacteria</taxon>
        <taxon>Sphingomonadales</taxon>
        <taxon>Sphingomonadaceae</taxon>
        <taxon>Hephaestia</taxon>
    </lineage>
</organism>
<protein>
    <submittedName>
        <fullName evidence="2">Nucleoside-diphosphate-sugar epimerase</fullName>
    </submittedName>
</protein>
<reference evidence="2 3" key="1">
    <citation type="submission" date="2018-08" db="EMBL/GenBank/DDBJ databases">
        <title>Genomic Encyclopedia of Type Strains, Phase IV (KMG-IV): sequencing the most valuable type-strain genomes for metagenomic binning, comparative biology and taxonomic classification.</title>
        <authorList>
            <person name="Goeker M."/>
        </authorList>
    </citation>
    <scope>NUCLEOTIDE SEQUENCE [LARGE SCALE GENOMIC DNA]</scope>
    <source>
        <strain evidence="2 3">DSM 25527</strain>
    </source>
</reference>
<dbReference type="InterPro" id="IPR051783">
    <property type="entry name" value="NAD(P)-dependent_oxidoreduct"/>
</dbReference>
<proteinExistence type="predicted"/>
<sequence>MSTLALTGGTGFVGGALIDRAIAAGHDVRALTRRPQPEREGVVWIDGALDSPDSLDRLVAGADAVIHVAGVVNAPDRAGFVAGNVEGTRAIVVAAERVGVRRFIHVSSLAAREPALSAYGWSKAEAEKVVEASALDWVMVRPPAIYGPGDMEMRDLFRLARWGIALLPPPGKLSVIEVSDLARLLLALVDARSNRRVLEADDGKPGGWTHDEFARAIGHAVGQRVMPMALPQPLLRLAARGDRLVRGARAKLTPDRVAYFCHPDWRIDAEKRPDPAFWRPEVPTLEGLAATARWYRAHSLL</sequence>
<feature type="domain" description="NAD(P)-binding" evidence="1">
    <location>
        <begin position="8"/>
        <end position="146"/>
    </location>
</feature>
<dbReference type="SUPFAM" id="SSF51735">
    <property type="entry name" value="NAD(P)-binding Rossmann-fold domains"/>
    <property type="match status" value="1"/>
</dbReference>
<dbReference type="InterPro" id="IPR016040">
    <property type="entry name" value="NAD(P)-bd_dom"/>
</dbReference>
<dbReference type="PANTHER" id="PTHR48079">
    <property type="entry name" value="PROTEIN YEEZ"/>
    <property type="match status" value="1"/>
</dbReference>
<keyword evidence="3" id="KW-1185">Reference proteome</keyword>
<comment type="caution">
    <text evidence="2">The sequence shown here is derived from an EMBL/GenBank/DDBJ whole genome shotgun (WGS) entry which is preliminary data.</text>
</comment>